<organism evidence="1 2">
    <name type="scientific">Coemansia nantahalensis</name>
    <dbReference type="NCBI Taxonomy" id="2789366"/>
    <lineage>
        <taxon>Eukaryota</taxon>
        <taxon>Fungi</taxon>
        <taxon>Fungi incertae sedis</taxon>
        <taxon>Zoopagomycota</taxon>
        <taxon>Kickxellomycotina</taxon>
        <taxon>Kickxellomycetes</taxon>
        <taxon>Kickxellales</taxon>
        <taxon>Kickxellaceae</taxon>
        <taxon>Coemansia</taxon>
    </lineage>
</organism>
<proteinExistence type="predicted"/>
<keyword evidence="2" id="KW-1185">Reference proteome</keyword>
<evidence type="ECO:0000313" key="2">
    <source>
        <dbReference type="Proteomes" id="UP001140234"/>
    </source>
</evidence>
<name>A0ACC1K633_9FUNG</name>
<evidence type="ECO:0000313" key="1">
    <source>
        <dbReference type="EMBL" id="KAJ2774325.1"/>
    </source>
</evidence>
<gene>
    <name evidence="1" type="ORF">IWQ57_000874</name>
</gene>
<sequence length="437" mass="46541">MEDNAMDEKRLVDAKPHTLSEKLSDSTIATEVTHADEPPPDSARGWLVVLGSFLVLMIGVGSVNSYGVYMHEYTHNVFPTTPASTISWIGCMQGALPNLFGIAAGVLVERFDPRAVIALGSVVSGGALMAASACKTPTGLMFTQGLLFGIGVSFMLTPAISLSAQWMDRYRALATGIAVTGGSIGGLWLSFASRAMIEHLGWQWSLRITGLVTLVAGCAFSPLMARRVAVQPREHIIDFSAMRNMRFLLLFCATVCNGGGYFLPYYFQPSYAVVVLGKDNAWGANITSILNAGSIAGRLLIGFAADFTGPLNSLLASIVVSAIAVLAMWLPCKSIGLLIASALLYGFVSGSVVSLVPVVTADLFGVKRLPSILGLLFISYAIGTVVSSPVGGKLLDEYGHGTDYTWLIVYGGLFFVLSAVLLMVLRISMSTRIIYRV</sequence>
<reference evidence="1" key="1">
    <citation type="submission" date="2022-07" db="EMBL/GenBank/DDBJ databases">
        <title>Phylogenomic reconstructions and comparative analyses of Kickxellomycotina fungi.</title>
        <authorList>
            <person name="Reynolds N.K."/>
            <person name="Stajich J.E."/>
            <person name="Barry K."/>
            <person name="Grigoriev I.V."/>
            <person name="Crous P."/>
            <person name="Smith M.E."/>
        </authorList>
    </citation>
    <scope>NUCLEOTIDE SEQUENCE</scope>
    <source>
        <strain evidence="1">CBS 109366</strain>
    </source>
</reference>
<protein>
    <submittedName>
        <fullName evidence="1">Uncharacterized protein</fullName>
    </submittedName>
</protein>
<comment type="caution">
    <text evidence="1">The sequence shown here is derived from an EMBL/GenBank/DDBJ whole genome shotgun (WGS) entry which is preliminary data.</text>
</comment>
<dbReference type="Proteomes" id="UP001140234">
    <property type="component" value="Unassembled WGS sequence"/>
</dbReference>
<dbReference type="EMBL" id="JANBUJ010000110">
    <property type="protein sequence ID" value="KAJ2774325.1"/>
    <property type="molecule type" value="Genomic_DNA"/>
</dbReference>
<accession>A0ACC1K633</accession>